<dbReference type="PANTHER" id="PTHR31972">
    <property type="entry name" value="EXPRESSED PROTEIN"/>
    <property type="match status" value="1"/>
</dbReference>
<dbReference type="PANTHER" id="PTHR31972:SF76">
    <property type="entry name" value="OS02G0695050 PROTEIN"/>
    <property type="match status" value="1"/>
</dbReference>
<name>A0A0E0DUW2_9ORYZ</name>
<dbReference type="Proteomes" id="UP000008021">
    <property type="component" value="Chromosome 5"/>
</dbReference>
<feature type="compositionally biased region" description="Low complexity" evidence="1">
    <location>
        <begin position="16"/>
        <end position="36"/>
    </location>
</feature>
<keyword evidence="3" id="KW-1185">Reference proteome</keyword>
<dbReference type="AlphaFoldDB" id="A0A0E0DUW2"/>
<sequence>MGGRRAERRRAERRAVAGPRGSGAASGCWRSGGSRARGAERRASGGGRSGGARSGAGRSDRCVDLAWDLTRVRFPGSGSPEPSFGFFVAVVVDGDMVLAAGDLSNTAYRKTRARRMVPLTSLGFGLSLGVADGAADEPPPRCGATPQPRQLCGWNGDADLFSSSSSSANCSGSSR</sequence>
<proteinExistence type="predicted"/>
<protein>
    <submittedName>
        <fullName evidence="2">Uncharacterized protein</fullName>
    </submittedName>
</protein>
<feature type="region of interest" description="Disordered" evidence="1">
    <location>
        <begin position="1"/>
        <end position="58"/>
    </location>
</feature>
<dbReference type="InterPro" id="IPR008586">
    <property type="entry name" value="DUF868_pln"/>
</dbReference>
<reference evidence="2" key="1">
    <citation type="submission" date="2015-04" db="UniProtKB">
        <authorList>
            <consortium name="EnsemblPlants"/>
        </authorList>
    </citation>
    <scope>IDENTIFICATION</scope>
</reference>
<organism evidence="2">
    <name type="scientific">Oryza meridionalis</name>
    <dbReference type="NCBI Taxonomy" id="40149"/>
    <lineage>
        <taxon>Eukaryota</taxon>
        <taxon>Viridiplantae</taxon>
        <taxon>Streptophyta</taxon>
        <taxon>Embryophyta</taxon>
        <taxon>Tracheophyta</taxon>
        <taxon>Spermatophyta</taxon>
        <taxon>Magnoliopsida</taxon>
        <taxon>Liliopsida</taxon>
        <taxon>Poales</taxon>
        <taxon>Poaceae</taxon>
        <taxon>BOP clade</taxon>
        <taxon>Oryzoideae</taxon>
        <taxon>Oryzeae</taxon>
        <taxon>Oryzinae</taxon>
        <taxon>Oryza</taxon>
    </lineage>
</organism>
<feature type="compositionally biased region" description="Gly residues" evidence="1">
    <location>
        <begin position="44"/>
        <end position="54"/>
    </location>
</feature>
<dbReference type="STRING" id="40149.A0A0E0DUW2"/>
<dbReference type="EnsemblPlants" id="OMERI05G23160.1">
    <property type="protein sequence ID" value="OMERI05G23160.1"/>
    <property type="gene ID" value="OMERI05G23160"/>
</dbReference>
<dbReference type="HOGENOM" id="CLU_1534936_0_0_1"/>
<evidence type="ECO:0000313" key="2">
    <source>
        <dbReference type="EnsemblPlants" id="OMERI05G23160.1"/>
    </source>
</evidence>
<evidence type="ECO:0000313" key="3">
    <source>
        <dbReference type="Proteomes" id="UP000008021"/>
    </source>
</evidence>
<accession>A0A0E0DUW2</accession>
<reference evidence="2" key="2">
    <citation type="submission" date="2018-05" db="EMBL/GenBank/DDBJ databases">
        <title>OmerRS3 (Oryza meridionalis Reference Sequence Version 3).</title>
        <authorList>
            <person name="Zhang J."/>
            <person name="Kudrna D."/>
            <person name="Lee S."/>
            <person name="Talag J."/>
            <person name="Welchert J."/>
            <person name="Wing R.A."/>
        </authorList>
    </citation>
    <scope>NUCLEOTIDE SEQUENCE [LARGE SCALE GENOMIC DNA]</scope>
    <source>
        <strain evidence="2">cv. OR44</strain>
    </source>
</reference>
<dbReference type="Pfam" id="PF05910">
    <property type="entry name" value="DUF868"/>
    <property type="match status" value="1"/>
</dbReference>
<dbReference type="Gramene" id="OMERI05G23160.1">
    <property type="protein sequence ID" value="OMERI05G23160.1"/>
    <property type="gene ID" value="OMERI05G23160"/>
</dbReference>
<evidence type="ECO:0000256" key="1">
    <source>
        <dbReference type="SAM" id="MobiDB-lite"/>
    </source>
</evidence>